<evidence type="ECO:0000256" key="1">
    <source>
        <dbReference type="SAM" id="Phobius"/>
    </source>
</evidence>
<keyword evidence="1" id="KW-0472">Membrane</keyword>
<dbReference type="EMBL" id="BARS01003045">
    <property type="protein sequence ID" value="GAF76715.1"/>
    <property type="molecule type" value="Genomic_DNA"/>
</dbReference>
<proteinExistence type="predicted"/>
<evidence type="ECO:0000313" key="2">
    <source>
        <dbReference type="EMBL" id="GAF76715.1"/>
    </source>
</evidence>
<keyword evidence="1" id="KW-0812">Transmembrane</keyword>
<gene>
    <name evidence="2" type="ORF">S01H1_05862</name>
</gene>
<keyword evidence="1" id="KW-1133">Transmembrane helix</keyword>
<protein>
    <submittedName>
        <fullName evidence="2">Uncharacterized protein</fullName>
    </submittedName>
</protein>
<feature type="transmembrane region" description="Helical" evidence="1">
    <location>
        <begin position="49"/>
        <end position="70"/>
    </location>
</feature>
<sequence length="73" mass="8324">MKTSHKKRIIFLIIILALIAITRLADLDRYLTFENLQENKFRLQQIVQGNYVLSVGGYIVIYIVVVAFSIPGA</sequence>
<dbReference type="AlphaFoldDB" id="X0TKV3"/>
<organism evidence="2">
    <name type="scientific">marine sediment metagenome</name>
    <dbReference type="NCBI Taxonomy" id="412755"/>
    <lineage>
        <taxon>unclassified sequences</taxon>
        <taxon>metagenomes</taxon>
        <taxon>ecological metagenomes</taxon>
    </lineage>
</organism>
<accession>X0TKV3</accession>
<reference evidence="2" key="1">
    <citation type="journal article" date="2014" name="Front. Microbiol.">
        <title>High frequency of phylogenetically diverse reductive dehalogenase-homologous genes in deep subseafloor sedimentary metagenomes.</title>
        <authorList>
            <person name="Kawai M."/>
            <person name="Futagami T."/>
            <person name="Toyoda A."/>
            <person name="Takaki Y."/>
            <person name="Nishi S."/>
            <person name="Hori S."/>
            <person name="Arai W."/>
            <person name="Tsubouchi T."/>
            <person name="Morono Y."/>
            <person name="Uchiyama I."/>
            <person name="Ito T."/>
            <person name="Fujiyama A."/>
            <person name="Inagaki F."/>
            <person name="Takami H."/>
        </authorList>
    </citation>
    <scope>NUCLEOTIDE SEQUENCE</scope>
    <source>
        <strain evidence="2">Expedition CK06-06</strain>
    </source>
</reference>
<comment type="caution">
    <text evidence="2">The sequence shown here is derived from an EMBL/GenBank/DDBJ whole genome shotgun (WGS) entry which is preliminary data.</text>
</comment>
<name>X0TKV3_9ZZZZ</name>
<feature type="non-terminal residue" evidence="2">
    <location>
        <position position="73"/>
    </location>
</feature>